<evidence type="ECO:0000313" key="5">
    <source>
        <dbReference type="Proteomes" id="UP001305647"/>
    </source>
</evidence>
<reference evidence="4" key="2">
    <citation type="submission" date="2023-05" db="EMBL/GenBank/DDBJ databases">
        <authorList>
            <consortium name="Lawrence Berkeley National Laboratory"/>
            <person name="Steindorff A."/>
            <person name="Hensen N."/>
            <person name="Bonometti L."/>
            <person name="Westerberg I."/>
            <person name="Brannstrom I.O."/>
            <person name="Guillou S."/>
            <person name="Cros-Aarteil S."/>
            <person name="Calhoun S."/>
            <person name="Haridas S."/>
            <person name="Kuo A."/>
            <person name="Mondo S."/>
            <person name="Pangilinan J."/>
            <person name="Riley R."/>
            <person name="Labutti K."/>
            <person name="Andreopoulos B."/>
            <person name="Lipzen A."/>
            <person name="Chen C."/>
            <person name="Yanf M."/>
            <person name="Daum C."/>
            <person name="Ng V."/>
            <person name="Clum A."/>
            <person name="Ohm R."/>
            <person name="Martin F."/>
            <person name="Silar P."/>
            <person name="Natvig D."/>
            <person name="Lalanne C."/>
            <person name="Gautier V."/>
            <person name="Ament-Velasquez S.L."/>
            <person name="Kruys A."/>
            <person name="Hutchinson M.I."/>
            <person name="Powell A.J."/>
            <person name="Barry K."/>
            <person name="Miller A.N."/>
            <person name="Grigoriev I.V."/>
            <person name="Debuchy R."/>
            <person name="Gladieux P."/>
            <person name="Thoren M.H."/>
            <person name="Johannesson H."/>
        </authorList>
    </citation>
    <scope>NUCLEOTIDE SEQUENCE</scope>
    <source>
        <strain evidence="4">CBS 757.83</strain>
    </source>
</reference>
<proteinExistence type="predicted"/>
<dbReference type="Pfam" id="PF02469">
    <property type="entry name" value="Fasciclin"/>
    <property type="match status" value="2"/>
</dbReference>
<feature type="domain" description="FAS1" evidence="3">
    <location>
        <begin position="164"/>
        <end position="303"/>
    </location>
</feature>
<evidence type="ECO:0000259" key="3">
    <source>
        <dbReference type="PROSITE" id="PS50213"/>
    </source>
</evidence>
<dbReference type="GO" id="GO:0016236">
    <property type="term" value="P:macroautophagy"/>
    <property type="evidence" value="ECO:0007669"/>
    <property type="project" value="TreeGrafter"/>
</dbReference>
<dbReference type="SUPFAM" id="SSF82153">
    <property type="entry name" value="FAS1 domain"/>
    <property type="match status" value="2"/>
</dbReference>
<dbReference type="GO" id="GO:0000329">
    <property type="term" value="C:fungal-type vacuole membrane"/>
    <property type="evidence" value="ECO:0007669"/>
    <property type="project" value="TreeGrafter"/>
</dbReference>
<feature type="region of interest" description="Disordered" evidence="1">
    <location>
        <begin position="372"/>
        <end position="429"/>
    </location>
</feature>
<sequence length="448" mass="45657">MRLLQLFLLALALVAGGLGQSLEAVLAKHSETLSTIHSWLQTQPAILTVLGAARGVTMLAPSNKAMDELHNSNPGFSAQLTSDTGLLTAFLSYHVLSGVHTSGDFAHTPAATFPTFMNNYPGFSNVTGGQVVQTRAKDGAVTFVSGQNAESRVQKYDLHYDNGVVHIIDSVLTIPHNLTNTAVLQGHTAMVGALRASGAELPFNHAPDVTIFAPSNDAFSAIGSLAVNLAVQDVAGILNYHVISGQVQFSWQVFHGGQLTASSGASINFRVEADGTWFVNSARVIASNILIGNGVLHIMDGVLNPSNQTATPDPAAATQAPAFAGASTTTCVPFTSVLATAAASTGSSTAAAAGKTTATVTATAVWTASPLPTPASSSLPHSPLAAFPTRTRPSHTHTSSASATPGPSGDEPGGEVGSPPKNSGPGQTAGMGVAVVVLVAGAAAFLNW</sequence>
<evidence type="ECO:0000256" key="1">
    <source>
        <dbReference type="SAM" id="MobiDB-lite"/>
    </source>
</evidence>
<organism evidence="4 5">
    <name type="scientific">Parathielavia hyrcaniae</name>
    <dbReference type="NCBI Taxonomy" id="113614"/>
    <lineage>
        <taxon>Eukaryota</taxon>
        <taxon>Fungi</taxon>
        <taxon>Dikarya</taxon>
        <taxon>Ascomycota</taxon>
        <taxon>Pezizomycotina</taxon>
        <taxon>Sordariomycetes</taxon>
        <taxon>Sordariomycetidae</taxon>
        <taxon>Sordariales</taxon>
        <taxon>Chaetomiaceae</taxon>
        <taxon>Parathielavia</taxon>
    </lineage>
</organism>
<evidence type="ECO:0000256" key="2">
    <source>
        <dbReference type="SAM" id="SignalP"/>
    </source>
</evidence>
<feature type="signal peptide" evidence="2">
    <location>
        <begin position="1"/>
        <end position="19"/>
    </location>
</feature>
<reference evidence="4" key="1">
    <citation type="journal article" date="2023" name="Mol. Phylogenet. Evol.">
        <title>Genome-scale phylogeny and comparative genomics of the fungal order Sordariales.</title>
        <authorList>
            <person name="Hensen N."/>
            <person name="Bonometti L."/>
            <person name="Westerberg I."/>
            <person name="Brannstrom I.O."/>
            <person name="Guillou S."/>
            <person name="Cros-Aarteil S."/>
            <person name="Calhoun S."/>
            <person name="Haridas S."/>
            <person name="Kuo A."/>
            <person name="Mondo S."/>
            <person name="Pangilinan J."/>
            <person name="Riley R."/>
            <person name="LaButti K."/>
            <person name="Andreopoulos B."/>
            <person name="Lipzen A."/>
            <person name="Chen C."/>
            <person name="Yan M."/>
            <person name="Daum C."/>
            <person name="Ng V."/>
            <person name="Clum A."/>
            <person name="Steindorff A."/>
            <person name="Ohm R.A."/>
            <person name="Martin F."/>
            <person name="Silar P."/>
            <person name="Natvig D.O."/>
            <person name="Lalanne C."/>
            <person name="Gautier V."/>
            <person name="Ament-Velasquez S.L."/>
            <person name="Kruys A."/>
            <person name="Hutchinson M.I."/>
            <person name="Powell A.J."/>
            <person name="Barry K."/>
            <person name="Miller A.N."/>
            <person name="Grigoriev I.V."/>
            <person name="Debuchy R."/>
            <person name="Gladieux P."/>
            <person name="Hiltunen Thoren M."/>
            <person name="Johannesson H."/>
        </authorList>
    </citation>
    <scope>NUCLEOTIDE SEQUENCE</scope>
    <source>
        <strain evidence="4">CBS 757.83</strain>
    </source>
</reference>
<dbReference type="SMART" id="SM00554">
    <property type="entry name" value="FAS1"/>
    <property type="match status" value="2"/>
</dbReference>
<dbReference type="Proteomes" id="UP001305647">
    <property type="component" value="Unassembled WGS sequence"/>
</dbReference>
<feature type="chain" id="PRO_5042892580" evidence="2">
    <location>
        <begin position="20"/>
        <end position="448"/>
    </location>
</feature>
<feature type="domain" description="FAS1" evidence="3">
    <location>
        <begin position="20"/>
        <end position="172"/>
    </location>
</feature>
<name>A0AAN6PWP7_9PEZI</name>
<dbReference type="InterPro" id="IPR000782">
    <property type="entry name" value="FAS1_domain"/>
</dbReference>
<keyword evidence="5" id="KW-1185">Reference proteome</keyword>
<dbReference type="InterPro" id="IPR036378">
    <property type="entry name" value="FAS1_dom_sf"/>
</dbReference>
<dbReference type="PANTHER" id="PTHR10900:SF77">
    <property type="entry name" value="FI19380P1"/>
    <property type="match status" value="1"/>
</dbReference>
<dbReference type="EMBL" id="MU863699">
    <property type="protein sequence ID" value="KAK4096736.1"/>
    <property type="molecule type" value="Genomic_DNA"/>
</dbReference>
<feature type="compositionally biased region" description="Low complexity" evidence="1">
    <location>
        <begin position="372"/>
        <end position="409"/>
    </location>
</feature>
<keyword evidence="2" id="KW-0732">Signal</keyword>
<gene>
    <name evidence="4" type="ORF">N658DRAFT_562257</name>
</gene>
<dbReference type="AlphaFoldDB" id="A0AAN6PWP7"/>
<dbReference type="InterPro" id="IPR050904">
    <property type="entry name" value="Adhesion/Biosynth-related"/>
</dbReference>
<evidence type="ECO:0000313" key="4">
    <source>
        <dbReference type="EMBL" id="KAK4096736.1"/>
    </source>
</evidence>
<protein>
    <submittedName>
        <fullName evidence="4">Fasciclin-domain-containing protein</fullName>
    </submittedName>
</protein>
<dbReference type="PANTHER" id="PTHR10900">
    <property type="entry name" value="PERIOSTIN-RELATED"/>
    <property type="match status" value="1"/>
</dbReference>
<accession>A0AAN6PWP7</accession>
<dbReference type="PROSITE" id="PS50213">
    <property type="entry name" value="FAS1"/>
    <property type="match status" value="2"/>
</dbReference>
<comment type="caution">
    <text evidence="4">The sequence shown here is derived from an EMBL/GenBank/DDBJ whole genome shotgun (WGS) entry which is preliminary data.</text>
</comment>
<dbReference type="Gene3D" id="2.30.180.10">
    <property type="entry name" value="FAS1 domain"/>
    <property type="match status" value="2"/>
</dbReference>